<proteinExistence type="predicted"/>
<organism evidence="1 2">
    <name type="scientific">Gracilariopsis chorda</name>
    <dbReference type="NCBI Taxonomy" id="448386"/>
    <lineage>
        <taxon>Eukaryota</taxon>
        <taxon>Rhodophyta</taxon>
        <taxon>Florideophyceae</taxon>
        <taxon>Rhodymeniophycidae</taxon>
        <taxon>Gracilariales</taxon>
        <taxon>Gracilariaceae</taxon>
        <taxon>Gracilariopsis</taxon>
    </lineage>
</organism>
<sequence>MERINKSLDLFVHGIPSSWGRAPLSLQNLSRYKAEDLKRHAELYLLPFFHRFKVDKQIINLWNQTKHLVNLSFTYNCDDTFVKDLQRVVEECYARFVMLFCPNKHDSYCLTPTTHSILHLPELLNECGPLPITSQFLVERLLGEIGRRVQQTSNIPSHIFHKSFKLFALKVANGGTPFTDIFEESSSYPMAALSRSSGSESASEYHTGAKGHGAGTKYQKLTKEQKRAVRYFLAENFPDEKDVANIVSLKQFRRATLSRGADKLVIESIDCHHVQSQLSSTQAQARQRYCIAAHFSPEISWQSEDTSDPRALNKVWHVYYGSIKKIVEVVFQLSRLRVAAVFRDVKWQHSMVEDHMLDLVYTDKKGHEMKTTEHASCIQRVIGFLDIEGRKYYLDPYRNETKIGRKSILQGCTKP</sequence>
<accession>A0A2V3J3F6</accession>
<name>A0A2V3J3F6_9FLOR</name>
<evidence type="ECO:0000313" key="2">
    <source>
        <dbReference type="Proteomes" id="UP000247409"/>
    </source>
</evidence>
<gene>
    <name evidence="1" type="ORF">BWQ96_01124</name>
</gene>
<comment type="caution">
    <text evidence="1">The sequence shown here is derived from an EMBL/GenBank/DDBJ whole genome shotgun (WGS) entry which is preliminary data.</text>
</comment>
<keyword evidence="2" id="KW-1185">Reference proteome</keyword>
<dbReference type="Proteomes" id="UP000247409">
    <property type="component" value="Unassembled WGS sequence"/>
</dbReference>
<evidence type="ECO:0000313" key="1">
    <source>
        <dbReference type="EMBL" id="PXF48986.1"/>
    </source>
</evidence>
<protein>
    <submittedName>
        <fullName evidence="1">Uncharacterized protein</fullName>
    </submittedName>
</protein>
<dbReference type="OrthoDB" id="2669721at2759"/>
<dbReference type="AlphaFoldDB" id="A0A2V3J3F6"/>
<reference evidence="1 2" key="1">
    <citation type="journal article" date="2018" name="Mol. Biol. Evol.">
        <title>Analysis of the draft genome of the red seaweed Gracilariopsis chorda provides insights into genome size evolution in Rhodophyta.</title>
        <authorList>
            <person name="Lee J."/>
            <person name="Yang E.C."/>
            <person name="Graf L."/>
            <person name="Yang J.H."/>
            <person name="Qiu H."/>
            <person name="Zel Zion U."/>
            <person name="Chan C.X."/>
            <person name="Stephens T.G."/>
            <person name="Weber A.P.M."/>
            <person name="Boo G.H."/>
            <person name="Boo S.M."/>
            <person name="Kim K.M."/>
            <person name="Shin Y."/>
            <person name="Jung M."/>
            <person name="Lee S.J."/>
            <person name="Yim H.S."/>
            <person name="Lee J.H."/>
            <person name="Bhattacharya D."/>
            <person name="Yoon H.S."/>
        </authorList>
    </citation>
    <scope>NUCLEOTIDE SEQUENCE [LARGE SCALE GENOMIC DNA]</scope>
    <source>
        <strain evidence="1 2">SKKU-2015</strain>
        <tissue evidence="1">Whole body</tissue>
    </source>
</reference>
<dbReference type="EMBL" id="NBIV01000009">
    <property type="protein sequence ID" value="PXF48986.1"/>
    <property type="molecule type" value="Genomic_DNA"/>
</dbReference>